<evidence type="ECO:0000313" key="2">
    <source>
        <dbReference type="EnsemblMetazoa" id="XP_044312432.1"/>
    </source>
</evidence>
<feature type="chain" id="PRO_5047237261" evidence="1">
    <location>
        <begin position="22"/>
        <end position="300"/>
    </location>
</feature>
<dbReference type="EnsemblMetazoa" id="XM_044456497.1">
    <property type="protein sequence ID" value="XP_044312432.1"/>
    <property type="gene ID" value="LOC123036946"/>
</dbReference>
<dbReference type="RefSeq" id="XP_044312432.1">
    <property type="nucleotide sequence ID" value="XM_044456497.1"/>
</dbReference>
<reference evidence="2" key="2">
    <citation type="submission" date="2025-05" db="UniProtKB">
        <authorList>
            <consortium name="EnsemblMetazoa"/>
        </authorList>
    </citation>
    <scope>IDENTIFICATION</scope>
</reference>
<sequence>MKFSIFILTVFALYQTRVTTAVKEKDGEESISSVIRDYGETLENFYKNRTFEFEDDTLKHSVPLPTQLSLKTIANNLLFIRERIDRFCNVTRDTRSIDENSKLSFLTDIKEYLTAMRQSIFTVPPFHFLQTTTGEFLRHIDDALKKVSSVTANSREAILQACDEQQTTANNDNSNSFSPVENEAVHPSPCVLNKLSKRNKKMCLRTCQVCSLQLCKSTLSDFVDMGSNLLQSELRNVYNKFLASIRDNQNEDCVNIFLSFLLDRRPMLTETLEKMTSDQLVIFTILAASPYKVTTRFVKI</sequence>
<evidence type="ECO:0000313" key="3">
    <source>
        <dbReference type="Proteomes" id="UP001652680"/>
    </source>
</evidence>
<protein>
    <submittedName>
        <fullName evidence="2">Uncharacterized protein</fullName>
    </submittedName>
</protein>
<dbReference type="GeneID" id="123036946"/>
<accession>A0ABM5J0T2</accession>
<organism evidence="2 3">
    <name type="scientific">Drosophila rhopaloa</name>
    <name type="common">Fruit fly</name>
    <dbReference type="NCBI Taxonomy" id="1041015"/>
    <lineage>
        <taxon>Eukaryota</taxon>
        <taxon>Metazoa</taxon>
        <taxon>Ecdysozoa</taxon>
        <taxon>Arthropoda</taxon>
        <taxon>Hexapoda</taxon>
        <taxon>Insecta</taxon>
        <taxon>Pterygota</taxon>
        <taxon>Neoptera</taxon>
        <taxon>Endopterygota</taxon>
        <taxon>Diptera</taxon>
        <taxon>Brachycera</taxon>
        <taxon>Muscomorpha</taxon>
        <taxon>Ephydroidea</taxon>
        <taxon>Drosophilidae</taxon>
        <taxon>Drosophila</taxon>
        <taxon>Sophophora</taxon>
    </lineage>
</organism>
<proteinExistence type="predicted"/>
<name>A0ABM5J0T2_DRORH</name>
<dbReference type="Proteomes" id="UP001652680">
    <property type="component" value="Unassembled WGS sequence"/>
</dbReference>
<evidence type="ECO:0000256" key="1">
    <source>
        <dbReference type="SAM" id="SignalP"/>
    </source>
</evidence>
<feature type="signal peptide" evidence="1">
    <location>
        <begin position="1"/>
        <end position="21"/>
    </location>
</feature>
<keyword evidence="3" id="KW-1185">Reference proteome</keyword>
<reference evidence="3" key="1">
    <citation type="journal article" date="2021" name="Elife">
        <title>Highly contiguous assemblies of 101 drosophilid genomes.</title>
        <authorList>
            <person name="Kim B.Y."/>
            <person name="Wang J.R."/>
            <person name="Miller D.E."/>
            <person name="Barmina O."/>
            <person name="Delaney E."/>
            <person name="Thompson A."/>
            <person name="Comeault A.A."/>
            <person name="Peede D."/>
            <person name="D'Agostino E.R."/>
            <person name="Pelaez J."/>
            <person name="Aguilar J.M."/>
            <person name="Haji D."/>
            <person name="Matsunaga T."/>
            <person name="Armstrong E.E."/>
            <person name="Zych M."/>
            <person name="Ogawa Y."/>
            <person name="Stamenkovic-Radak M."/>
            <person name="Jelic M."/>
            <person name="Veselinovic M.S."/>
            <person name="Tanaskovic M."/>
            <person name="Eric P."/>
            <person name="Gao J.J."/>
            <person name="Katoh T.K."/>
            <person name="Toda M.J."/>
            <person name="Watabe H."/>
            <person name="Watada M."/>
            <person name="Davis J.S."/>
            <person name="Moyle L.C."/>
            <person name="Manoli G."/>
            <person name="Bertolini E."/>
            <person name="Kostal V."/>
            <person name="Hawley R.S."/>
            <person name="Takahashi A."/>
            <person name="Jones C.D."/>
            <person name="Price D.K."/>
            <person name="Whiteman N."/>
            <person name="Kopp A."/>
            <person name="Matute D.R."/>
            <person name="Petrov D.A."/>
        </authorList>
    </citation>
    <scope>NUCLEOTIDE SEQUENCE [LARGE SCALE GENOMIC DNA]</scope>
</reference>
<keyword evidence="1" id="KW-0732">Signal</keyword>